<dbReference type="Proteomes" id="UP000729290">
    <property type="component" value="Unassembled WGS sequence"/>
</dbReference>
<comment type="similarity">
    <text evidence="1 4">Belongs to the glycosyl hydrolase 26 family.</text>
</comment>
<evidence type="ECO:0000313" key="7">
    <source>
        <dbReference type="EMBL" id="MBM6878318.1"/>
    </source>
</evidence>
<dbReference type="PROSITE" id="PS51764">
    <property type="entry name" value="GH26"/>
    <property type="match status" value="1"/>
</dbReference>
<evidence type="ECO:0000256" key="4">
    <source>
        <dbReference type="PROSITE-ProRule" id="PRU01100"/>
    </source>
</evidence>
<dbReference type="Gene3D" id="3.20.20.80">
    <property type="entry name" value="Glycosidases"/>
    <property type="match status" value="1"/>
</dbReference>
<dbReference type="PANTHER" id="PTHR40079:SF4">
    <property type="entry name" value="GH26 DOMAIN-CONTAINING PROTEIN-RELATED"/>
    <property type="match status" value="1"/>
</dbReference>
<evidence type="ECO:0000256" key="2">
    <source>
        <dbReference type="ARBA" id="ARBA00022801"/>
    </source>
</evidence>
<feature type="chain" id="PRO_5046227718" description="GH26 domain-containing protein" evidence="5">
    <location>
        <begin position="27"/>
        <end position="537"/>
    </location>
</feature>
<evidence type="ECO:0000313" key="8">
    <source>
        <dbReference type="Proteomes" id="UP000729290"/>
    </source>
</evidence>
<feature type="domain" description="GH26" evidence="6">
    <location>
        <begin position="126"/>
        <end position="437"/>
    </location>
</feature>
<dbReference type="RefSeq" id="WP_205134069.1">
    <property type="nucleotide sequence ID" value="NZ_JACSNT010000012.1"/>
</dbReference>
<evidence type="ECO:0000256" key="1">
    <source>
        <dbReference type="ARBA" id="ARBA00007754"/>
    </source>
</evidence>
<gene>
    <name evidence="7" type="ORF">H9X83_09135</name>
</gene>
<feature type="signal peptide" evidence="5">
    <location>
        <begin position="1"/>
        <end position="26"/>
    </location>
</feature>
<comment type="caution">
    <text evidence="7">The sequence shown here is derived from an EMBL/GenBank/DDBJ whole genome shotgun (WGS) entry which is preliminary data.</text>
</comment>
<dbReference type="PANTHER" id="PTHR40079">
    <property type="entry name" value="MANNAN ENDO-1,4-BETA-MANNOSIDASE E-RELATED"/>
    <property type="match status" value="1"/>
</dbReference>
<dbReference type="InterPro" id="IPR022790">
    <property type="entry name" value="GH26_dom"/>
</dbReference>
<organism evidence="7 8">
    <name type="scientific">Anaerotignum lactatifermentans</name>
    <dbReference type="NCBI Taxonomy" id="160404"/>
    <lineage>
        <taxon>Bacteria</taxon>
        <taxon>Bacillati</taxon>
        <taxon>Bacillota</taxon>
        <taxon>Clostridia</taxon>
        <taxon>Lachnospirales</taxon>
        <taxon>Anaerotignaceae</taxon>
        <taxon>Anaerotignum</taxon>
    </lineage>
</organism>
<keyword evidence="3 4" id="KW-0326">Glycosidase</keyword>
<protein>
    <recommendedName>
        <fullName evidence="6">GH26 domain-containing protein</fullName>
    </recommendedName>
</protein>
<evidence type="ECO:0000256" key="5">
    <source>
        <dbReference type="SAM" id="SignalP"/>
    </source>
</evidence>
<sequence>MKKQWKIISAMGLTLALLANSVPAFAAHPKGYWPYLSAFTEAKNANNKDQMLVKGNALLQYYQNLPLDSDVASIRYNVNYANYPIYESKGNYTKAKEALQQVEVNGAYLGFTDAVTMAKERERKISPNAQVYALTNAQAPYYGAKNEPKSGTWYGRVWTEANDAAAEGESIVSFYVELGQSTAADMDRYISPFDDGKHAIHIAWNFPQEGSTVAAINAGTYDANIQKTLSYLATLKSPVLLRIGGEMNVWTNATMGEAFKAAYTRIAQKARTVAPNVALVFSPNYTSSFGGDMETYFPSASLVDWVGASLYVNQYQSAFSPKPGQDANEMYFGIGNYADPVKSFSHAADLAKKYNKPMIVTEGGSGHSISGSASLSNFAAERVKELYTTLNMVYPQVKAIIYFDRNGSGYDYTLQNNAAVQAAYVSALKSNPTLISQVGQQAQTFQPLSAVRGASGVITLRAYCDVIGQTVTATYSVDGKWLGTQTSMPYRCQLDSSTLTVGNHTLRVIFQAPNGYSQTLNYQLTKAADGSVSFQQA</sequence>
<proteinExistence type="inferred from homology"/>
<dbReference type="EMBL" id="JACSNV010000012">
    <property type="protein sequence ID" value="MBM6878318.1"/>
    <property type="molecule type" value="Genomic_DNA"/>
</dbReference>
<dbReference type="Pfam" id="PF17957">
    <property type="entry name" value="Big_7"/>
    <property type="match status" value="1"/>
</dbReference>
<feature type="active site" description="Proton donor" evidence="4">
    <location>
        <position position="246"/>
    </location>
</feature>
<dbReference type="SUPFAM" id="SSF51445">
    <property type="entry name" value="(Trans)glycosidases"/>
    <property type="match status" value="1"/>
</dbReference>
<dbReference type="InterPro" id="IPR017853">
    <property type="entry name" value="GH"/>
</dbReference>
<keyword evidence="5" id="KW-0732">Signal</keyword>
<keyword evidence="8" id="KW-1185">Reference proteome</keyword>
<reference evidence="7 8" key="1">
    <citation type="journal article" date="2021" name="Sci. Rep.">
        <title>The distribution of antibiotic resistance genes in chicken gut microbiota commensals.</title>
        <authorList>
            <person name="Juricova H."/>
            <person name="Matiasovicova J."/>
            <person name="Kubasova T."/>
            <person name="Cejkova D."/>
            <person name="Rychlik I."/>
        </authorList>
    </citation>
    <scope>NUCLEOTIDE SEQUENCE [LARGE SCALE GENOMIC DNA]</scope>
    <source>
        <strain evidence="7 8">An431b</strain>
    </source>
</reference>
<feature type="active site" description="Nucleophile" evidence="4">
    <location>
        <position position="362"/>
    </location>
</feature>
<dbReference type="InterPro" id="IPR000805">
    <property type="entry name" value="Glyco_hydro_26"/>
</dbReference>
<evidence type="ECO:0000256" key="3">
    <source>
        <dbReference type="ARBA" id="ARBA00023295"/>
    </source>
</evidence>
<name>A0ABS2GCQ5_9FIRM</name>
<keyword evidence="2 4" id="KW-0378">Hydrolase</keyword>
<accession>A0ABS2GCQ5</accession>
<evidence type="ECO:0000259" key="6">
    <source>
        <dbReference type="PROSITE" id="PS51764"/>
    </source>
</evidence>